<keyword evidence="2" id="KW-1185">Reference proteome</keyword>
<protein>
    <submittedName>
        <fullName evidence="1">Uncharacterized protein</fullName>
    </submittedName>
</protein>
<gene>
    <name evidence="1" type="ORF">SDJN03_21442</name>
</gene>
<sequence>MATRTLQLRLGFRLGLKHTRYSPDTSFLYSRPTFDARLGFRGEENYMSVLERLSCLRAFLFLVIEDQR</sequence>
<reference evidence="1 2" key="1">
    <citation type="journal article" date="2021" name="Hortic Res">
        <title>The domestication of Cucurbita argyrosperma as revealed by the genome of its wild relative.</title>
        <authorList>
            <person name="Barrera-Redondo J."/>
            <person name="Sanchez-de la Vega G."/>
            <person name="Aguirre-Liguori J.A."/>
            <person name="Castellanos-Morales G."/>
            <person name="Gutierrez-Guerrero Y.T."/>
            <person name="Aguirre-Dugua X."/>
            <person name="Aguirre-Planter E."/>
            <person name="Tenaillon M.I."/>
            <person name="Lira-Saade R."/>
            <person name="Eguiarte L.E."/>
        </authorList>
    </citation>
    <scope>NUCLEOTIDE SEQUENCE [LARGE SCALE GENOMIC DNA]</scope>
    <source>
        <strain evidence="1">JBR-2021</strain>
    </source>
</reference>
<name>A0AAV6MI52_9ROSI</name>
<dbReference type="Proteomes" id="UP000685013">
    <property type="component" value="Chromosome 14"/>
</dbReference>
<feature type="non-terminal residue" evidence="1">
    <location>
        <position position="1"/>
    </location>
</feature>
<dbReference type="EMBL" id="JAGKQH010000014">
    <property type="protein sequence ID" value="KAG6581440.1"/>
    <property type="molecule type" value="Genomic_DNA"/>
</dbReference>
<proteinExistence type="predicted"/>
<dbReference type="AlphaFoldDB" id="A0AAV6MI52"/>
<evidence type="ECO:0000313" key="2">
    <source>
        <dbReference type="Proteomes" id="UP000685013"/>
    </source>
</evidence>
<evidence type="ECO:0000313" key="1">
    <source>
        <dbReference type="EMBL" id="KAG6581440.1"/>
    </source>
</evidence>
<comment type="caution">
    <text evidence="1">The sequence shown here is derived from an EMBL/GenBank/DDBJ whole genome shotgun (WGS) entry which is preliminary data.</text>
</comment>
<organism evidence="1 2">
    <name type="scientific">Cucurbita argyrosperma subsp. sororia</name>
    <dbReference type="NCBI Taxonomy" id="37648"/>
    <lineage>
        <taxon>Eukaryota</taxon>
        <taxon>Viridiplantae</taxon>
        <taxon>Streptophyta</taxon>
        <taxon>Embryophyta</taxon>
        <taxon>Tracheophyta</taxon>
        <taxon>Spermatophyta</taxon>
        <taxon>Magnoliopsida</taxon>
        <taxon>eudicotyledons</taxon>
        <taxon>Gunneridae</taxon>
        <taxon>Pentapetalae</taxon>
        <taxon>rosids</taxon>
        <taxon>fabids</taxon>
        <taxon>Cucurbitales</taxon>
        <taxon>Cucurbitaceae</taxon>
        <taxon>Cucurbiteae</taxon>
        <taxon>Cucurbita</taxon>
    </lineage>
</organism>
<accession>A0AAV6MI52</accession>